<evidence type="ECO:0000256" key="4">
    <source>
        <dbReference type="SAM" id="MobiDB-lite"/>
    </source>
</evidence>
<feature type="signal peptide" evidence="5">
    <location>
        <begin position="1"/>
        <end position="18"/>
    </location>
</feature>
<evidence type="ECO:0000313" key="7">
    <source>
        <dbReference type="EMBL" id="SEH83404.1"/>
    </source>
</evidence>
<dbReference type="STRING" id="1679444.PYTT_1089"/>
<dbReference type="PANTHER" id="PTHR45980">
    <property type="match status" value="1"/>
</dbReference>
<dbReference type="Pfam" id="PF13365">
    <property type="entry name" value="Trypsin_2"/>
    <property type="match status" value="1"/>
</dbReference>
<dbReference type="AlphaFoldDB" id="A0A1H6L4R4"/>
<dbReference type="GO" id="GO:0004252">
    <property type="term" value="F:serine-type endopeptidase activity"/>
    <property type="evidence" value="ECO:0007669"/>
    <property type="project" value="InterPro"/>
</dbReference>
<dbReference type="RefSeq" id="WP_245741083.1">
    <property type="nucleotide sequence ID" value="NZ_LT629973.1"/>
</dbReference>
<dbReference type="InterPro" id="IPR043504">
    <property type="entry name" value="Peptidase_S1_PA_chymotrypsin"/>
</dbReference>
<evidence type="ECO:0000256" key="3">
    <source>
        <dbReference type="ARBA" id="ARBA00022825"/>
    </source>
</evidence>
<dbReference type="PROSITE" id="PS50106">
    <property type="entry name" value="PDZ"/>
    <property type="match status" value="1"/>
</dbReference>
<dbReference type="Proteomes" id="UP000176204">
    <property type="component" value="Chromosome I"/>
</dbReference>
<proteinExistence type="predicted"/>
<dbReference type="InterPro" id="IPR041517">
    <property type="entry name" value="DEGP_PDZ"/>
</dbReference>
<keyword evidence="3" id="KW-0720">Serine protease</keyword>
<keyword evidence="1" id="KW-0645">Protease</keyword>
<dbReference type="SUPFAM" id="SSF50156">
    <property type="entry name" value="PDZ domain-like"/>
    <property type="match status" value="1"/>
</dbReference>
<dbReference type="PANTHER" id="PTHR45980:SF9">
    <property type="entry name" value="PROTEASE DO-LIKE 10, MITOCHONDRIAL-RELATED"/>
    <property type="match status" value="1"/>
</dbReference>
<dbReference type="Pfam" id="PF13180">
    <property type="entry name" value="PDZ_2"/>
    <property type="match status" value="1"/>
</dbReference>
<dbReference type="Pfam" id="PF17815">
    <property type="entry name" value="PDZ_3"/>
    <property type="match status" value="1"/>
</dbReference>
<dbReference type="Gene3D" id="2.40.10.10">
    <property type="entry name" value="Trypsin-like serine proteases"/>
    <property type="match status" value="2"/>
</dbReference>
<evidence type="ECO:0000256" key="5">
    <source>
        <dbReference type="SAM" id="SignalP"/>
    </source>
</evidence>
<dbReference type="InterPro" id="IPR009003">
    <property type="entry name" value="Peptidase_S1_PA"/>
</dbReference>
<reference evidence="8" key="1">
    <citation type="submission" date="2016-09" db="EMBL/GenBank/DDBJ databases">
        <authorList>
            <person name="Koehorst J."/>
        </authorList>
    </citation>
    <scope>NUCLEOTIDE SEQUENCE [LARGE SCALE GENOMIC DNA]</scope>
</reference>
<dbReference type="InterPro" id="IPR001478">
    <property type="entry name" value="PDZ"/>
</dbReference>
<accession>A0A1H6L4R4</accession>
<evidence type="ECO:0000259" key="6">
    <source>
        <dbReference type="PROSITE" id="PS50106"/>
    </source>
</evidence>
<feature type="region of interest" description="Disordered" evidence="4">
    <location>
        <begin position="623"/>
        <end position="652"/>
    </location>
</feature>
<sequence length="652" mass="68684">MYRLALFVCCTTAGLASAESAVSGSGADKAPESGQAAAPVVILPARPVVAHPAQVAVPVRSAVPATPVVSVAPAPTTDGQAKPVVIVVPAPPAAAPVPSSAPAPAPIAASPAATGVAPVLPMPPAPVKPSPLVTESVPAATAPVVIPAVPVQPAEHKAASAADLYKGVVKVEVSKRSVDYRTPWRSGQFGSGTGTAFLVGKGLFMTNAHVVSNADRIYLSQYGDSRKIPAEVKFVAHDADLALVEVADPKPFEGMTVMEFSKDLPKLEDEVRVIGYPMGGNRLSVTRGIVSRIDFTAYAHPRSAQHLTLQVDAAINPGNSGGPVFKGDQVIGVAFQGLNNANSTGYVIPTPVIARFLKDVQDGHYDGYVDLGAELEPIGNPAQRKVLGLPDDEKGVLVSDLIKGGPSDGVLEIGDVILKVDGHDVDSSGMVLLGGERILMNELVERRFAGDRVKMQVKRGGKLMDLAVTLKTMPTGAMVMQEYDKLPRYVTYGGLVFQPLQFNVVEANKISEKQVILPVVDFQQEGGWMKKDDVVLMTNVLEDEVNSKISGYGTSVLTKVNGVEVKGLKHLNELLYPKDGKLPEFMVFEFADAVRPVVFQTSMMDKANARISKNYAIPAPARLDSSWSTPDAPPAAKVAPVRKAAPVSAPKL</sequence>
<keyword evidence="5" id="KW-0732">Signal</keyword>
<gene>
    <name evidence="7" type="ORF">PYTT_1089</name>
</gene>
<protein>
    <submittedName>
        <fullName evidence="7">Peptidase s1 pa clan</fullName>
    </submittedName>
</protein>
<dbReference type="Gene3D" id="3.20.190.20">
    <property type="match status" value="1"/>
</dbReference>
<dbReference type="InterPro" id="IPR036034">
    <property type="entry name" value="PDZ_sf"/>
</dbReference>
<dbReference type="SUPFAM" id="SSF50494">
    <property type="entry name" value="Trypsin-like serine proteases"/>
    <property type="match status" value="1"/>
</dbReference>
<feature type="domain" description="PDZ" evidence="6">
    <location>
        <begin position="367"/>
        <end position="427"/>
    </location>
</feature>
<keyword evidence="8" id="KW-1185">Reference proteome</keyword>
<organism evidence="7 8">
    <name type="scientific">Akkermansia glycaniphila</name>
    <dbReference type="NCBI Taxonomy" id="1679444"/>
    <lineage>
        <taxon>Bacteria</taxon>
        <taxon>Pseudomonadati</taxon>
        <taxon>Verrucomicrobiota</taxon>
        <taxon>Verrucomicrobiia</taxon>
        <taxon>Verrucomicrobiales</taxon>
        <taxon>Akkermansiaceae</taxon>
        <taxon>Akkermansia</taxon>
    </lineage>
</organism>
<evidence type="ECO:0000256" key="1">
    <source>
        <dbReference type="ARBA" id="ARBA00022670"/>
    </source>
</evidence>
<dbReference type="GO" id="GO:0006508">
    <property type="term" value="P:proteolysis"/>
    <property type="evidence" value="ECO:0007669"/>
    <property type="project" value="UniProtKB-KW"/>
</dbReference>
<feature type="chain" id="PRO_5009604503" evidence="5">
    <location>
        <begin position="19"/>
        <end position="652"/>
    </location>
</feature>
<evidence type="ECO:0000313" key="8">
    <source>
        <dbReference type="Proteomes" id="UP000176204"/>
    </source>
</evidence>
<dbReference type="PRINTS" id="PR00834">
    <property type="entry name" value="PROTEASES2C"/>
</dbReference>
<dbReference type="InterPro" id="IPR046449">
    <property type="entry name" value="DEGP_PDZ_sf"/>
</dbReference>
<dbReference type="InterPro" id="IPR001940">
    <property type="entry name" value="Peptidase_S1C"/>
</dbReference>
<keyword evidence="2" id="KW-0378">Hydrolase</keyword>
<dbReference type="Gene3D" id="2.30.42.10">
    <property type="match status" value="1"/>
</dbReference>
<evidence type="ECO:0000256" key="2">
    <source>
        <dbReference type="ARBA" id="ARBA00022801"/>
    </source>
</evidence>
<feature type="compositionally biased region" description="Low complexity" evidence="4">
    <location>
        <begin position="634"/>
        <end position="652"/>
    </location>
</feature>
<name>A0A1H6L4R4_9BACT</name>
<dbReference type="KEGG" id="agl:PYTT_1089"/>
<dbReference type="EMBL" id="LT629973">
    <property type="protein sequence ID" value="SEH83404.1"/>
    <property type="molecule type" value="Genomic_DNA"/>
</dbReference>